<keyword evidence="2" id="KW-1185">Reference proteome</keyword>
<sequence length="108" mass="12169">MTSVAAPYWVSELPEIVGELQRGKWMIARWENLGPDEDLAHWQAAVRRACTADIDPVFIDVPRRSLTLVLNAALPAPDDEDIHLSIAAVEHSRFTGRPIRPKHRRPAI</sequence>
<name>A0A6I8M1M8_9PSEU</name>
<dbReference type="AlphaFoldDB" id="A0A6I8M1M8"/>
<accession>A0A6I8M1M8</accession>
<evidence type="ECO:0000313" key="1">
    <source>
        <dbReference type="EMBL" id="VVJ21496.1"/>
    </source>
</evidence>
<reference evidence="1 2" key="1">
    <citation type="submission" date="2019-09" db="EMBL/GenBank/DDBJ databases">
        <authorList>
            <person name="Leyn A S."/>
        </authorList>
    </citation>
    <scope>NUCLEOTIDE SEQUENCE [LARGE SCALE GENOMIC DNA]</scope>
    <source>
        <strain evidence="1">AA231_1</strain>
    </source>
</reference>
<dbReference type="EMBL" id="CABVGP010000002">
    <property type="protein sequence ID" value="VVJ21496.1"/>
    <property type="molecule type" value="Genomic_DNA"/>
</dbReference>
<dbReference type="RefSeq" id="WP_155546444.1">
    <property type="nucleotide sequence ID" value="NZ_CABVGP010000002.1"/>
</dbReference>
<dbReference type="Proteomes" id="UP000399805">
    <property type="component" value="Unassembled WGS sequence"/>
</dbReference>
<gene>
    <name evidence="1" type="ORF">AA23TX_06517</name>
</gene>
<proteinExistence type="predicted"/>
<protein>
    <submittedName>
        <fullName evidence="1">Uncharacterized protein</fullName>
    </submittedName>
</protein>
<evidence type="ECO:0000313" key="2">
    <source>
        <dbReference type="Proteomes" id="UP000399805"/>
    </source>
</evidence>
<organism evidence="1 2">
    <name type="scientific">Amycolatopsis camponoti</name>
    <dbReference type="NCBI Taxonomy" id="2606593"/>
    <lineage>
        <taxon>Bacteria</taxon>
        <taxon>Bacillati</taxon>
        <taxon>Actinomycetota</taxon>
        <taxon>Actinomycetes</taxon>
        <taxon>Pseudonocardiales</taxon>
        <taxon>Pseudonocardiaceae</taxon>
        <taxon>Amycolatopsis</taxon>
    </lineage>
</organism>